<gene>
    <name evidence="4" type="ORF">PZE19_10355</name>
</gene>
<dbReference type="InterPro" id="IPR036291">
    <property type="entry name" value="NAD(P)-bd_dom_sf"/>
</dbReference>
<keyword evidence="2" id="KW-0560">Oxidoreductase</keyword>
<dbReference type="SUPFAM" id="SSF50129">
    <property type="entry name" value="GroES-like"/>
    <property type="match status" value="1"/>
</dbReference>
<dbReference type="PANTHER" id="PTHR48106">
    <property type="entry name" value="QUINONE OXIDOREDUCTASE PIG3-RELATED"/>
    <property type="match status" value="1"/>
</dbReference>
<dbReference type="CDD" id="cd05282">
    <property type="entry name" value="ETR_like"/>
    <property type="match status" value="1"/>
</dbReference>
<evidence type="ECO:0000259" key="3">
    <source>
        <dbReference type="Pfam" id="PF08240"/>
    </source>
</evidence>
<dbReference type="PANTHER" id="PTHR48106:SF18">
    <property type="entry name" value="QUINONE OXIDOREDUCTASE PIG3"/>
    <property type="match status" value="1"/>
</dbReference>
<dbReference type="RefSeq" id="WP_277860538.1">
    <property type="nucleotide sequence ID" value="NZ_JARRAG010000002.1"/>
</dbReference>
<dbReference type="EMBL" id="JARRAG010000002">
    <property type="protein sequence ID" value="MDG3004177.1"/>
    <property type="molecule type" value="Genomic_DNA"/>
</dbReference>
<evidence type="ECO:0000313" key="5">
    <source>
        <dbReference type="Proteomes" id="UP001216907"/>
    </source>
</evidence>
<evidence type="ECO:0000256" key="2">
    <source>
        <dbReference type="ARBA" id="ARBA00023002"/>
    </source>
</evidence>
<keyword evidence="5" id="KW-1185">Reference proteome</keyword>
<dbReference type="SUPFAM" id="SSF51735">
    <property type="entry name" value="NAD(P)-binding Rossmann-fold domains"/>
    <property type="match status" value="1"/>
</dbReference>
<feature type="domain" description="Alcohol dehydrogenase-like N-terminal" evidence="3">
    <location>
        <begin position="38"/>
        <end position="115"/>
    </location>
</feature>
<keyword evidence="1" id="KW-0521">NADP</keyword>
<sequence length="318" mass="34298">MVVHPASNEALWFRRFGPPVDVLERETSELPPLAACRVRVAMTAAAINPSDLIPITGAYRHRVVPPRVAGYEGCGMVVAAAEASLEGRRVLPLRGDGTWQRFVDADPTWLVPVPDDIPDDLAARAYINPLAAMLMLERQPVAGRRVLLTAGGSACARLLGAWALAAGAREVVAVHRSPAHAGSLAALGLIPIRQDDPALASYAARADVAFDAVGGPIADAILAAMPRDAAFVSYGLLSGETFRPRADGASIHRFHLRDRLEGVDPATWRGWFERLWPLLRAADLPDVRRFPLRDWRGALAAFEASGRSFKPMLMLGSE</sequence>
<dbReference type="Pfam" id="PF08240">
    <property type="entry name" value="ADH_N"/>
    <property type="match status" value="1"/>
</dbReference>
<organism evidence="4 5">
    <name type="scientific">Paludisphaera mucosa</name>
    <dbReference type="NCBI Taxonomy" id="3030827"/>
    <lineage>
        <taxon>Bacteria</taxon>
        <taxon>Pseudomonadati</taxon>
        <taxon>Planctomycetota</taxon>
        <taxon>Planctomycetia</taxon>
        <taxon>Isosphaerales</taxon>
        <taxon>Isosphaeraceae</taxon>
        <taxon>Paludisphaera</taxon>
    </lineage>
</organism>
<protein>
    <submittedName>
        <fullName evidence="4">Zinc-dependent alcohol dehydrogenase family protein</fullName>
    </submittedName>
</protein>
<dbReference type="Gene3D" id="3.40.50.720">
    <property type="entry name" value="NAD(P)-binding Rossmann-like Domain"/>
    <property type="match status" value="1"/>
</dbReference>
<dbReference type="InterPro" id="IPR013154">
    <property type="entry name" value="ADH-like_N"/>
</dbReference>
<proteinExistence type="predicted"/>
<reference evidence="4 5" key="1">
    <citation type="submission" date="2023-03" db="EMBL/GenBank/DDBJ databases">
        <title>Paludisphaera mucosa sp. nov. a novel planctomycete from northern fen.</title>
        <authorList>
            <person name="Ivanova A."/>
        </authorList>
    </citation>
    <scope>NUCLEOTIDE SEQUENCE [LARGE SCALE GENOMIC DNA]</scope>
    <source>
        <strain evidence="4 5">Pla2</strain>
    </source>
</reference>
<accession>A0ABT6F9A7</accession>
<dbReference type="Proteomes" id="UP001216907">
    <property type="component" value="Unassembled WGS sequence"/>
</dbReference>
<evidence type="ECO:0000256" key="1">
    <source>
        <dbReference type="ARBA" id="ARBA00022857"/>
    </source>
</evidence>
<dbReference type="Gene3D" id="3.90.180.10">
    <property type="entry name" value="Medium-chain alcohol dehydrogenases, catalytic domain"/>
    <property type="match status" value="1"/>
</dbReference>
<evidence type="ECO:0000313" key="4">
    <source>
        <dbReference type="EMBL" id="MDG3004177.1"/>
    </source>
</evidence>
<dbReference type="InterPro" id="IPR011032">
    <property type="entry name" value="GroES-like_sf"/>
</dbReference>
<name>A0ABT6F9A7_9BACT</name>
<comment type="caution">
    <text evidence="4">The sequence shown here is derived from an EMBL/GenBank/DDBJ whole genome shotgun (WGS) entry which is preliminary data.</text>
</comment>